<proteinExistence type="predicted"/>
<dbReference type="NCBIfam" id="NF045836">
    <property type="entry name" value="MMB_0454_fam"/>
    <property type="match status" value="1"/>
</dbReference>
<gene>
    <name evidence="1" type="ORF">EFREU_v1c03690</name>
</gene>
<protein>
    <submittedName>
        <fullName evidence="1">Uncharacterized protein</fullName>
    </submittedName>
</protein>
<dbReference type="OrthoDB" id="400125at2"/>
<organism evidence="1 2">
    <name type="scientific">Entomoplasma freundtii</name>
    <dbReference type="NCBI Taxonomy" id="74700"/>
    <lineage>
        <taxon>Bacteria</taxon>
        <taxon>Bacillati</taxon>
        <taxon>Mycoplasmatota</taxon>
        <taxon>Mollicutes</taxon>
        <taxon>Entomoplasmatales</taxon>
        <taxon>Entomoplasmataceae</taxon>
        <taxon>Entomoplasma</taxon>
    </lineage>
</organism>
<dbReference type="KEGG" id="efr:EFREU_v1c03690"/>
<dbReference type="RefSeq" id="WP_100609345.1">
    <property type="nucleotide sequence ID" value="NZ_CP024962.1"/>
</dbReference>
<dbReference type="Proteomes" id="UP000232222">
    <property type="component" value="Chromosome"/>
</dbReference>
<evidence type="ECO:0000313" key="1">
    <source>
        <dbReference type="EMBL" id="ATZ16395.1"/>
    </source>
</evidence>
<keyword evidence="2" id="KW-1185">Reference proteome</keyword>
<sequence length="100" mass="11885">MDILIEQNTRGTLEIKHRAFNKLLKMMILNNNSSSDIKDIEVTSEIYMDHYFYILVKFILKPETKSFAFDEKQMIHQIEAIVMKTLDFKPKNIALAYQRK</sequence>
<name>A0A2K8NRC5_9MOLU</name>
<dbReference type="EMBL" id="CP024962">
    <property type="protein sequence ID" value="ATZ16395.1"/>
    <property type="molecule type" value="Genomic_DNA"/>
</dbReference>
<evidence type="ECO:0000313" key="2">
    <source>
        <dbReference type="Proteomes" id="UP000232222"/>
    </source>
</evidence>
<accession>A0A2K8NRC5</accession>
<reference evidence="1 2" key="1">
    <citation type="submission" date="2017-11" db="EMBL/GenBank/DDBJ databases">
        <title>Genome sequence of Entomoplasma freundtii BARC 318 (ATCC 51999).</title>
        <authorList>
            <person name="Lo W.-S."/>
            <person name="Gasparich G.E."/>
            <person name="Kuo C.-H."/>
        </authorList>
    </citation>
    <scope>NUCLEOTIDE SEQUENCE [LARGE SCALE GENOMIC DNA]</scope>
    <source>
        <strain evidence="1 2">BARC 318</strain>
    </source>
</reference>
<dbReference type="InterPro" id="IPR054781">
    <property type="entry name" value="Asp23-rel"/>
</dbReference>
<dbReference type="AlphaFoldDB" id="A0A2K8NRC5"/>